<evidence type="ECO:0000313" key="4">
    <source>
        <dbReference type="Proteomes" id="UP000292003"/>
    </source>
</evidence>
<name>A0A4Q7JFI6_9PSEU</name>
<dbReference type="GO" id="GO:0005975">
    <property type="term" value="P:carbohydrate metabolic process"/>
    <property type="evidence" value="ECO:0007669"/>
    <property type="project" value="UniProtKB-ARBA"/>
</dbReference>
<dbReference type="Pfam" id="PF16640">
    <property type="entry name" value="Big_3_5"/>
    <property type="match status" value="1"/>
</dbReference>
<sequence length="776" mass="83082">MGNRWRSAVLVTAVLAGVIVAPARAEGYDRMNFGWIPQPRTVVDSVRHDYARRIPALLWETCVQQANTGRGEDSLTHVLATASLLKLVTDPAGRAELGRAFTATPPMADPQQLYQRCLDRLAPGWRPGEQLTTRPGWQQVVDDLMRTPAFTGKPGTDDVPTCRTPGSDTEDWDVTMALVTRVWGLLRTEPPAVLFGGDPAAHPAKLAALRYEIASRAWLQGGVAGVDEVVCRILGVPVPETENHTLLIRSTRFLHNESLPQVPTPPHRPKYVVQYNVDPNPDNATNGVRGYLRGFADQVLREDFREYNSRPYSRFQLLALLNLYDFAADASVRADAGRVLDFLALKHAAESRDNLRTAPFRRRQAAQSPALFQGGTTDAAFEVWTGGLAQPVNPAVGPGSYSAEMTLAAGSAYRPPAWLTGLQFDRRHRGFLQYFTGRGQQEVAYGGPDFVLTGGGRRTPCPYPGPLGACVGSGNDPGTLQPTVLIPHTVRTGTQNTVDRPTYLGAVRIESSWGTRVSCVDRDFACGETLAVPDGVVRDSPDCRTALPAVTVLRFDRSCSPDAGPSYVDNCFFVYGTQVIAEIAYLVTHSCDPAADDAARAAAFRAFAEYMTVRAAPRVEQTSCGPKVHTRRPPADRIDLTGVIEGTPVTVHAVRCAAEPGYELTVDGRSGFPGTGAFSGDLTPAGGRHPVTTVALSAVPEGGRVTLTATVADADARVPAGTVTFLAGADIVATAPVTPGPSGTVSASVTVAPDERRFTAVYSGDAVFTPAVGRST</sequence>
<comment type="caution">
    <text evidence="3">The sequence shown here is derived from an EMBL/GenBank/DDBJ whole genome shotgun (WGS) entry which is preliminary data.</text>
</comment>
<feature type="domain" description="Bacterial Ig-like" evidence="2">
    <location>
        <begin position="695"/>
        <end position="771"/>
    </location>
</feature>
<dbReference type="AlphaFoldDB" id="A0A4Q7JFI6"/>
<dbReference type="InterPro" id="IPR032109">
    <property type="entry name" value="Big_3_5"/>
</dbReference>
<reference evidence="3 4" key="1">
    <citation type="submission" date="2019-02" db="EMBL/GenBank/DDBJ databases">
        <title>Draft genome sequence of Amycolatopsis sp. 8-3EHSu isolated from roots of Suaeda maritima.</title>
        <authorList>
            <person name="Duangmal K."/>
            <person name="Chantavorakit T."/>
        </authorList>
    </citation>
    <scope>NUCLEOTIDE SEQUENCE [LARGE SCALE GENOMIC DNA]</scope>
    <source>
        <strain evidence="3 4">8-3EHSu</strain>
    </source>
</reference>
<accession>A0A4Q7JFI6</accession>
<gene>
    <name evidence="3" type="ORF">EWH70_02520</name>
</gene>
<dbReference type="Proteomes" id="UP000292003">
    <property type="component" value="Unassembled WGS sequence"/>
</dbReference>
<dbReference type="InterPro" id="IPR013783">
    <property type="entry name" value="Ig-like_fold"/>
</dbReference>
<evidence type="ECO:0000313" key="3">
    <source>
        <dbReference type="EMBL" id="RZQ65962.1"/>
    </source>
</evidence>
<dbReference type="Gene3D" id="2.60.40.10">
    <property type="entry name" value="Immunoglobulins"/>
    <property type="match status" value="1"/>
</dbReference>
<protein>
    <submittedName>
        <fullName evidence="3">Ig-like domain repeat protein</fullName>
    </submittedName>
</protein>
<dbReference type="EMBL" id="SFCC01000001">
    <property type="protein sequence ID" value="RZQ65962.1"/>
    <property type="molecule type" value="Genomic_DNA"/>
</dbReference>
<evidence type="ECO:0000259" key="2">
    <source>
        <dbReference type="Pfam" id="PF16640"/>
    </source>
</evidence>
<dbReference type="OrthoDB" id="3662383at2"/>
<evidence type="ECO:0000256" key="1">
    <source>
        <dbReference type="SAM" id="MobiDB-lite"/>
    </source>
</evidence>
<proteinExistence type="predicted"/>
<feature type="region of interest" description="Disordered" evidence="1">
    <location>
        <begin position="148"/>
        <end position="168"/>
    </location>
</feature>
<keyword evidence="4" id="KW-1185">Reference proteome</keyword>
<organism evidence="3 4">
    <name type="scientific">Amycolatopsis suaedae</name>
    <dbReference type="NCBI Taxonomy" id="2510978"/>
    <lineage>
        <taxon>Bacteria</taxon>
        <taxon>Bacillati</taxon>
        <taxon>Actinomycetota</taxon>
        <taxon>Actinomycetes</taxon>
        <taxon>Pseudonocardiales</taxon>
        <taxon>Pseudonocardiaceae</taxon>
        <taxon>Amycolatopsis</taxon>
    </lineage>
</organism>
<dbReference type="RefSeq" id="WP_130473531.1">
    <property type="nucleotide sequence ID" value="NZ_SFCC01000001.1"/>
</dbReference>